<dbReference type="AlphaFoldDB" id="A0A4Y7RHT3"/>
<evidence type="ECO:0000313" key="2">
    <source>
        <dbReference type="Proteomes" id="UP000298324"/>
    </source>
</evidence>
<evidence type="ECO:0000313" key="1">
    <source>
        <dbReference type="EMBL" id="TEB08252.1"/>
    </source>
</evidence>
<organism evidence="1 2">
    <name type="scientific">Pelotomaculum schinkii</name>
    <dbReference type="NCBI Taxonomy" id="78350"/>
    <lineage>
        <taxon>Bacteria</taxon>
        <taxon>Bacillati</taxon>
        <taxon>Bacillota</taxon>
        <taxon>Clostridia</taxon>
        <taxon>Eubacteriales</taxon>
        <taxon>Desulfotomaculaceae</taxon>
        <taxon>Pelotomaculum</taxon>
    </lineage>
</organism>
<dbReference type="Proteomes" id="UP000298324">
    <property type="component" value="Unassembled WGS sequence"/>
</dbReference>
<proteinExistence type="predicted"/>
<reference evidence="1 2" key="1">
    <citation type="journal article" date="2018" name="Environ. Microbiol.">
        <title>Novel energy conservation strategies and behaviour of Pelotomaculum schinkii driving syntrophic propionate catabolism.</title>
        <authorList>
            <person name="Hidalgo-Ahumada C.A.P."/>
            <person name="Nobu M.K."/>
            <person name="Narihiro T."/>
            <person name="Tamaki H."/>
            <person name="Liu W.T."/>
            <person name="Kamagata Y."/>
            <person name="Stams A.J.M."/>
            <person name="Imachi H."/>
            <person name="Sousa D.Z."/>
        </authorList>
    </citation>
    <scope>NUCLEOTIDE SEQUENCE [LARGE SCALE GENOMIC DNA]</scope>
    <source>
        <strain evidence="1 2">HH</strain>
    </source>
</reference>
<name>A0A4Y7RHT3_9FIRM</name>
<accession>A0A4Y7RHT3</accession>
<gene>
    <name evidence="1" type="ORF">Psch_01807</name>
</gene>
<dbReference type="RefSeq" id="WP_134219732.1">
    <property type="nucleotide sequence ID" value="NZ_QFGA01000001.1"/>
</dbReference>
<protein>
    <submittedName>
        <fullName evidence="1">Uncharacterized protein</fullName>
    </submittedName>
</protein>
<sequence>MKVTLRNGTVYLYGLALDYKEGGKVGFTYHDKVVSPRRKDESDKFKYILKTVELDAGELASVTDYSHDPK</sequence>
<keyword evidence="2" id="KW-1185">Reference proteome</keyword>
<comment type="caution">
    <text evidence="1">The sequence shown here is derived from an EMBL/GenBank/DDBJ whole genome shotgun (WGS) entry which is preliminary data.</text>
</comment>
<dbReference type="EMBL" id="QFGA01000001">
    <property type="protein sequence ID" value="TEB08252.1"/>
    <property type="molecule type" value="Genomic_DNA"/>
</dbReference>